<protein>
    <submittedName>
        <fullName evidence="1">32785_t:CDS:1</fullName>
    </submittedName>
</protein>
<comment type="caution">
    <text evidence="1">The sequence shown here is derived from an EMBL/GenBank/DDBJ whole genome shotgun (WGS) entry which is preliminary data.</text>
</comment>
<evidence type="ECO:0000313" key="1">
    <source>
        <dbReference type="EMBL" id="CAG8719347.1"/>
    </source>
</evidence>
<proteinExistence type="predicted"/>
<sequence>RLIADSQDFFTSVNMSNIEVPRMPDVRCDCNRVIAKKISNTKLNPGRVYYKCDRCDFWKWEDELTKINRNLRDITLISNSREMLVPITTPKSPPNLNNGLTNGLMNGLINGPTNGPANGPTNGLTNGLVNEQINNRHFSTNLSNSSGESEVLVEASSFGQSAAVLTPANKQEQLIKAKMAENNFLRTEIEKTKYEYENMKIEYKVELTEGITYLEIELEKKNNIVDTREIDHLRLQNKELENKISDLNGKNAQLIRTIDDLTTKLVSETGKLNLKIGSLEREIWDLRQRTKLKDEGNSNPSLGSEDIHFYKKVIEDNSDLKEQLRTTKQENSDLKEQIRTIKQENSELKSPHQVDDLYLMIDRLTKRTNELNDENQTLVKENQELRDKNKILKNSKRLKNNDL</sequence>
<evidence type="ECO:0000313" key="2">
    <source>
        <dbReference type="Proteomes" id="UP000789920"/>
    </source>
</evidence>
<dbReference type="Proteomes" id="UP000789920">
    <property type="component" value="Unassembled WGS sequence"/>
</dbReference>
<accession>A0ACA9PPA7</accession>
<dbReference type="EMBL" id="CAJVQC010022725">
    <property type="protein sequence ID" value="CAG8719347.1"/>
    <property type="molecule type" value="Genomic_DNA"/>
</dbReference>
<name>A0ACA9PPA7_9GLOM</name>
<keyword evidence="2" id="KW-1185">Reference proteome</keyword>
<gene>
    <name evidence="1" type="ORF">RPERSI_LOCUS11164</name>
</gene>
<feature type="non-terminal residue" evidence="1">
    <location>
        <position position="1"/>
    </location>
</feature>
<reference evidence="1" key="1">
    <citation type="submission" date="2021-06" db="EMBL/GenBank/DDBJ databases">
        <authorList>
            <person name="Kallberg Y."/>
            <person name="Tangrot J."/>
            <person name="Rosling A."/>
        </authorList>
    </citation>
    <scope>NUCLEOTIDE SEQUENCE</scope>
    <source>
        <strain evidence="1">MA461A</strain>
    </source>
</reference>
<organism evidence="1 2">
    <name type="scientific">Racocetra persica</name>
    <dbReference type="NCBI Taxonomy" id="160502"/>
    <lineage>
        <taxon>Eukaryota</taxon>
        <taxon>Fungi</taxon>
        <taxon>Fungi incertae sedis</taxon>
        <taxon>Mucoromycota</taxon>
        <taxon>Glomeromycotina</taxon>
        <taxon>Glomeromycetes</taxon>
        <taxon>Diversisporales</taxon>
        <taxon>Gigasporaceae</taxon>
        <taxon>Racocetra</taxon>
    </lineage>
</organism>